<evidence type="ECO:0000256" key="4">
    <source>
        <dbReference type="SAM" id="SignalP"/>
    </source>
</evidence>
<dbReference type="GO" id="GO:0016787">
    <property type="term" value="F:hydrolase activity"/>
    <property type="evidence" value="ECO:0007669"/>
    <property type="project" value="UniProtKB-KW"/>
</dbReference>
<protein>
    <submittedName>
        <fullName evidence="6">Dienelactone hydrolase family protein</fullName>
    </submittedName>
</protein>
<organism evidence="6 7">
    <name type="scientific">Dyella mobilis</name>
    <dbReference type="NCBI Taxonomy" id="1849582"/>
    <lineage>
        <taxon>Bacteria</taxon>
        <taxon>Pseudomonadati</taxon>
        <taxon>Pseudomonadota</taxon>
        <taxon>Gammaproteobacteria</taxon>
        <taxon>Lysobacterales</taxon>
        <taxon>Rhodanobacteraceae</taxon>
        <taxon>Dyella</taxon>
    </lineage>
</organism>
<gene>
    <name evidence="6" type="ORF">ISS99_08745</name>
</gene>
<accession>A0ABS2KEK6</accession>
<feature type="domain" description="Dienelactone hydrolase" evidence="5">
    <location>
        <begin position="139"/>
        <end position="252"/>
    </location>
</feature>
<feature type="signal peptide" evidence="4">
    <location>
        <begin position="1"/>
        <end position="22"/>
    </location>
</feature>
<evidence type="ECO:0000313" key="7">
    <source>
        <dbReference type="Proteomes" id="UP001430193"/>
    </source>
</evidence>
<keyword evidence="2" id="KW-0442">Lipid degradation</keyword>
<dbReference type="Proteomes" id="UP001430193">
    <property type="component" value="Unassembled WGS sequence"/>
</dbReference>
<feature type="chain" id="PRO_5045919309" evidence="4">
    <location>
        <begin position="23"/>
        <end position="394"/>
    </location>
</feature>
<proteinExistence type="predicted"/>
<evidence type="ECO:0000259" key="5">
    <source>
        <dbReference type="Pfam" id="PF01738"/>
    </source>
</evidence>
<name>A0ABS2KEK6_9GAMM</name>
<dbReference type="Gene3D" id="3.40.50.1820">
    <property type="entry name" value="alpha/beta hydrolase"/>
    <property type="match status" value="1"/>
</dbReference>
<evidence type="ECO:0000313" key="6">
    <source>
        <dbReference type="EMBL" id="MBM7129611.1"/>
    </source>
</evidence>
<keyword evidence="7" id="KW-1185">Reference proteome</keyword>
<keyword evidence="1 6" id="KW-0378">Hydrolase</keyword>
<dbReference type="InterPro" id="IPR029058">
    <property type="entry name" value="AB_hydrolase_fold"/>
</dbReference>
<dbReference type="PANTHER" id="PTHR10272:SF0">
    <property type="entry name" value="PLATELET-ACTIVATING FACTOR ACETYLHYDROLASE"/>
    <property type="match status" value="1"/>
</dbReference>
<dbReference type="InterPro" id="IPR002925">
    <property type="entry name" value="Dienelactn_hydro"/>
</dbReference>
<comment type="caution">
    <text evidence="6">The sequence shown here is derived from an EMBL/GenBank/DDBJ whole genome shotgun (WGS) entry which is preliminary data.</text>
</comment>
<reference evidence="6" key="1">
    <citation type="submission" date="2020-10" db="EMBL/GenBank/DDBJ databases">
        <title>Phylogeny of dyella-like bacteria.</title>
        <authorList>
            <person name="Fu J."/>
        </authorList>
    </citation>
    <scope>NUCLEOTIDE SEQUENCE</scope>
    <source>
        <strain evidence="6">DHON07</strain>
    </source>
</reference>
<dbReference type="RefSeq" id="WP_204631227.1">
    <property type="nucleotide sequence ID" value="NZ_BSOC01000003.1"/>
</dbReference>
<dbReference type="EMBL" id="JADIKF010000038">
    <property type="protein sequence ID" value="MBM7129611.1"/>
    <property type="molecule type" value="Genomic_DNA"/>
</dbReference>
<evidence type="ECO:0000256" key="1">
    <source>
        <dbReference type="ARBA" id="ARBA00022801"/>
    </source>
</evidence>
<evidence type="ECO:0000256" key="3">
    <source>
        <dbReference type="ARBA" id="ARBA00023098"/>
    </source>
</evidence>
<dbReference type="Pfam" id="PF01738">
    <property type="entry name" value="DLH"/>
    <property type="match status" value="1"/>
</dbReference>
<dbReference type="SUPFAM" id="SSF53474">
    <property type="entry name" value="alpha/beta-Hydrolases"/>
    <property type="match status" value="1"/>
</dbReference>
<keyword evidence="3" id="KW-0443">Lipid metabolism</keyword>
<keyword evidence="4" id="KW-0732">Signal</keyword>
<evidence type="ECO:0000256" key="2">
    <source>
        <dbReference type="ARBA" id="ARBA00022963"/>
    </source>
</evidence>
<sequence length="394" mass="43377">MRLTTLAMVFLALCALSFHVDAQAVQIFKFTESPGPYAVGLKVVEQYDRERSFQGDADHQGQSQRSEHSRPVQTLIWYPAQKTAAKPMTVMDYLNVTATETSFGKPRLDQDWKQNLADMAPALTQSSWAVRDASPVPGHFAVVIYAPGAGGLAPENFDLCEYLASHGYVVIASPSIGASARDMKLDLAGVNAQARDISFLINYAQTLPDTDMSRLAVAGYSWGGLASLFAAARSNRVDALVSIDGSLRYFPALVEQAGDVHPQQMKIPLLAFTQGDITLEDEQRYFKEASQGPNVLNQWVHGDLVTVHVMGLAHQEFSAMNQRDEVMWQKVGYKDDYGRQDGATGYALVARYTLQFLDAYLKHDAAAMAYLKQAPAEHGVPAHTITVKFRPAKR</sequence>
<dbReference type="PANTHER" id="PTHR10272">
    <property type="entry name" value="PLATELET-ACTIVATING FACTOR ACETYLHYDROLASE"/>
    <property type="match status" value="1"/>
</dbReference>